<dbReference type="InterPro" id="IPR013552">
    <property type="entry name" value="Thioester_dom"/>
</dbReference>
<dbReference type="Pfam" id="PF08341">
    <property type="entry name" value="TED"/>
    <property type="match status" value="1"/>
</dbReference>
<dbReference type="InterPro" id="IPR013783">
    <property type="entry name" value="Ig-like_fold"/>
</dbReference>
<feature type="domain" description="SpaA-like prealbumin fold" evidence="7">
    <location>
        <begin position="1079"/>
        <end position="1158"/>
    </location>
</feature>
<comment type="similarity">
    <text evidence="1">Belongs to the serine-aspartate repeat-containing protein (SDr) family.</text>
</comment>
<dbReference type="Proteomes" id="UP000195305">
    <property type="component" value="Unassembled WGS sequence"/>
</dbReference>
<sequence>MKGKIKGIFISFMSFLMIFSNFTPISVRAETYTTSAKNHSTWWLADPSTGRRDEHEAELFINGEQVFCIDAFTSFKSGVTMNDVEWSTVGISQEMAKELSLIAYFGSKVDGRKGKDWYAITQGLIWKTLHESQGHTDMCYVETPTNPDYATTVKLWNEIKADVAAYKKTPSFTDGDYEVDAGKSITLTDTNSSLKNMVVKDDGGLNVSISGSNKLIISGTADSPDKATITLQRNIDPAQVGASVAFYNGKTQSVAKFKISDPLQIKLSVKVNKFGSLELTKYNDDGSATVKDTTFRITGPNGFDETHTTDSNGQIKLDNLVLGDYKAVETKSADGYLINVNEKGFTIKANQATTIDFSNKEPSAQIILSKVDKETGETPQGDATLKGATYQLKAAEDIYNKAKTKKFYSKGDIVATRVTDEKGKMESIDNLPLGHYQAVETHASNGYLIDSNIYDIYCSYEGQTVEKILRSQISKEQVMKQAFEIIKISSDGESGEADTLEGAEFTVKLNSDIQKNGWDKAKAYDVLKTDKKGYAKSIELPYGTYTVKETKIPDNVYPVNDFTVVIDYDSREPQSWKVLNDAPFKALIKAVKLDKETGKTILLPDTTFKIKNLDTGEYVGQWVWFPIPHYMTEFKTDKSGTVTTPSTLGIGEYQIEEIHAPEGYILDKEPIKFTVSANTPYQIADDGKTPIISVTKEDISVKGSISVAKIGEQVTNIFKDSNGNIQFIYEKLPVNGTKFIVKADEDIYSADNQKTLIYAKGDKVAELTTDYGYAETDLLPLGKYNIYEKTAGDGFVINKEIKKVSLTYKDEHTSVVFYDVEYENNRQKVEIEVEKQDKDTGTPLSGAVFGLYAKENIYGIDNRPMRSKRLLVEKGTLIETAVSDSNGVAHFDSDLPIGNLFEIKEMKAPIGYASTTQLETVDTSYQGQDKETLKFSYVFMNDITKVEISKKDITNKDEIEGAHLTVYPKDSKGEIFDTWISGQDGKNEDGTIKPHIIKGLEVGKTYVLKETSSPYGYAIADEVEFTVSDTGEIQSVEMKDEMVFGELKWNKTGEIFDQVIIGQTEFGTTYSPIWNKSNLLAAEVTIYAAEDIKIGNTTYFHEGDKVEVLESDWESVKSKKLPVGKYYYQETKTPHGYLLDTNKHYFEIKDSQITDLQIIESTLENKRPTFDIDMTKVLEEQNIFKSDDAYKDIVFGIYAREDIYDYMGNVAIENGSLISTTGIDKDGHLVTVPDLPNGVYYLTELQTNAQYVLNEREYDFEVAYHGEDVSKYTIMIGNDGIIDNELARGTISVKKVDFDTKGALSDVQFNISVHEDMSYIIKSVKTDKEGIALFDELELGTYFVQESKQVDGYVLNDHIYKVEVTKDGDLLEVVCENKPTEMEFSKIDITTGEELPGAKISVTDKETGKTIDEWVSTDTPHKIKYLVEGKEYVMTEIIAPKGYDIAESITFIAKDGQKIVMKDTVTPRNDNPKTGDVSHVGSWITLAGLSGAVLMIALRKKRKDYE</sequence>
<feature type="chain" id="PRO_5012373260" description="Collagen-binding protein" evidence="5">
    <location>
        <begin position="30"/>
        <end position="1506"/>
    </location>
</feature>
<feature type="domain" description="SpaA-like prealbumin fold" evidence="7">
    <location>
        <begin position="1191"/>
        <end position="1266"/>
    </location>
</feature>
<feature type="transmembrane region" description="Helical" evidence="4">
    <location>
        <begin position="1480"/>
        <end position="1498"/>
    </location>
</feature>
<gene>
    <name evidence="8" type="ORF">B5E75_00175</name>
</gene>
<evidence type="ECO:0000259" key="7">
    <source>
        <dbReference type="Pfam" id="PF17802"/>
    </source>
</evidence>
<evidence type="ECO:0000256" key="4">
    <source>
        <dbReference type="SAM" id="Phobius"/>
    </source>
</evidence>
<evidence type="ECO:0000256" key="3">
    <source>
        <dbReference type="ARBA" id="ARBA00022729"/>
    </source>
</evidence>
<proteinExistence type="inferred from homology"/>
<keyword evidence="4" id="KW-0812">Transmembrane</keyword>
<keyword evidence="2" id="KW-0964">Secreted</keyword>
<evidence type="ECO:0000313" key="9">
    <source>
        <dbReference type="Proteomes" id="UP000195305"/>
    </source>
</evidence>
<evidence type="ECO:0008006" key="10">
    <source>
        <dbReference type="Google" id="ProtNLM"/>
    </source>
</evidence>
<dbReference type="EMBL" id="NFLJ01000001">
    <property type="protein sequence ID" value="OUQ36591.1"/>
    <property type="molecule type" value="Genomic_DNA"/>
</dbReference>
<dbReference type="PANTHER" id="PTHR36108:SF13">
    <property type="entry name" value="COLOSSIN-B-RELATED"/>
    <property type="match status" value="1"/>
</dbReference>
<feature type="domain" description="SpaA-like prealbumin fold" evidence="7">
    <location>
        <begin position="484"/>
        <end position="570"/>
    </location>
</feature>
<accession>A0A1Y4T5U1</accession>
<dbReference type="SUPFAM" id="SSF49478">
    <property type="entry name" value="Cna protein B-type domain"/>
    <property type="match status" value="1"/>
</dbReference>
<comment type="caution">
    <text evidence="8">The sequence shown here is derived from an EMBL/GenBank/DDBJ whole genome shotgun (WGS) entry which is preliminary data.</text>
</comment>
<dbReference type="PANTHER" id="PTHR36108">
    <property type="entry name" value="COLOSSIN-B-RELATED"/>
    <property type="match status" value="1"/>
</dbReference>
<feature type="domain" description="SpaA-like prealbumin fold" evidence="7">
    <location>
        <begin position="1289"/>
        <end position="1378"/>
    </location>
</feature>
<evidence type="ECO:0000256" key="2">
    <source>
        <dbReference type="ARBA" id="ARBA00022525"/>
    </source>
</evidence>
<evidence type="ECO:0000256" key="5">
    <source>
        <dbReference type="SAM" id="SignalP"/>
    </source>
</evidence>
<feature type="domain" description="SpaA-like prealbumin fold" evidence="7">
    <location>
        <begin position="945"/>
        <end position="1041"/>
    </location>
</feature>
<dbReference type="Gene3D" id="2.60.40.10">
    <property type="entry name" value="Immunoglobulins"/>
    <property type="match status" value="11"/>
</dbReference>
<protein>
    <recommendedName>
        <fullName evidence="10">Collagen-binding protein</fullName>
    </recommendedName>
</protein>
<feature type="domain" description="SpaA-like prealbumin fold" evidence="7">
    <location>
        <begin position="830"/>
        <end position="920"/>
    </location>
</feature>
<evidence type="ECO:0000259" key="6">
    <source>
        <dbReference type="Pfam" id="PF08341"/>
    </source>
</evidence>
<evidence type="ECO:0000256" key="1">
    <source>
        <dbReference type="ARBA" id="ARBA00007257"/>
    </source>
</evidence>
<reference evidence="8 9" key="1">
    <citation type="journal article" date="2018" name="BMC Genomics">
        <title>Whole genome sequencing and function prediction of 133 gut anaerobes isolated from chicken caecum in pure cultures.</title>
        <authorList>
            <person name="Medvecky M."/>
            <person name="Cejkova D."/>
            <person name="Polansky O."/>
            <person name="Karasova D."/>
            <person name="Kubasova T."/>
            <person name="Cizek A."/>
            <person name="Rychlik I."/>
        </authorList>
    </citation>
    <scope>NUCLEOTIDE SEQUENCE [LARGE SCALE GENOMIC DNA]</scope>
    <source>
        <strain evidence="8 9">An13</strain>
    </source>
</reference>
<feature type="domain" description="SpaA-like prealbumin fold" evidence="7">
    <location>
        <begin position="275"/>
        <end position="360"/>
    </location>
</feature>
<organism evidence="8 9">
    <name type="scientific">Massilimicrobiota timonensis</name>
    <dbReference type="NCBI Taxonomy" id="1776392"/>
    <lineage>
        <taxon>Bacteria</taxon>
        <taxon>Bacillati</taxon>
        <taxon>Bacillota</taxon>
        <taxon>Erysipelotrichia</taxon>
        <taxon>Erysipelotrichales</taxon>
        <taxon>Erysipelotrichaceae</taxon>
        <taxon>Massilimicrobiota</taxon>
    </lineage>
</organism>
<feature type="domain" description="SpaA-like prealbumin fold" evidence="7">
    <location>
        <begin position="366"/>
        <end position="465"/>
    </location>
</feature>
<feature type="domain" description="SpaA-like prealbumin fold" evidence="7">
    <location>
        <begin position="1381"/>
        <end position="1463"/>
    </location>
</feature>
<dbReference type="InterPro" id="IPR041033">
    <property type="entry name" value="SpaA_PFL_dom_1"/>
</dbReference>
<feature type="signal peptide" evidence="5">
    <location>
        <begin position="1"/>
        <end position="29"/>
    </location>
</feature>
<keyword evidence="9" id="KW-1185">Reference proteome</keyword>
<feature type="domain" description="Thioester" evidence="6">
    <location>
        <begin position="66"/>
        <end position="163"/>
    </location>
</feature>
<keyword evidence="4" id="KW-1133">Transmembrane helix</keyword>
<evidence type="ECO:0000313" key="8">
    <source>
        <dbReference type="EMBL" id="OUQ36591.1"/>
    </source>
</evidence>
<dbReference type="OrthoDB" id="1769694at2"/>
<keyword evidence="4" id="KW-0472">Membrane</keyword>
<keyword evidence="3 5" id="KW-0732">Signal</keyword>
<name>A0A1Y4T5U1_9FIRM</name>
<dbReference type="Pfam" id="PF17802">
    <property type="entry name" value="SpaA"/>
    <property type="match status" value="11"/>
</dbReference>
<feature type="domain" description="SpaA-like prealbumin fold" evidence="7">
    <location>
        <begin position="733"/>
        <end position="817"/>
    </location>
</feature>
<dbReference type="RefSeq" id="WP_087356809.1">
    <property type="nucleotide sequence ID" value="NZ_NFLJ01000001.1"/>
</dbReference>
<feature type="domain" description="SpaA-like prealbumin fold" evidence="7">
    <location>
        <begin position="589"/>
        <end position="683"/>
    </location>
</feature>